<dbReference type="SUPFAM" id="SSF56112">
    <property type="entry name" value="Protein kinase-like (PK-like)"/>
    <property type="match status" value="1"/>
</dbReference>
<keyword evidence="6 7" id="KW-0067">ATP-binding</keyword>
<sequence length="465" mass="53050">MPDSVFVFDDDEKDVSSVHHLIVPPVRTRASSTSSTSSSISLSLSVSPCQYHDQPPQRRRSFKARLSFSAPAKDSEEVLLQSNYTANTTPSFQRTLCDFEQVSLIGIGSYGAVHLVRDTQTSRLFARKTIAKAKICVDKTSLKNSRNERDILAKISHPSIVKLFYTFHDHESINFILEYIPGGELFHHMRLRPGGVFSEHDSAIYLAQIADALHHLHSVGIVYRDLKPENCMLDQRGHIVLTDFGLCSMEEKCHSILGTPEFTAPEVLAGEVYSYQADWWSFGVMMYDMLTGKTPFRGKNTKEIQTKIMSKKNSVKFDGLFLSQYAIGLMQRLLNKNPEKRFKVDDKFELFKKERFFRNIDWNDLKNMTPPIVPVITDLELAENFDIDEVQEIYKTQRRSIRKPSRQLRGTMESIGENSELDMGSETVMAIPIDAKRIDEESFDDSMFKGFSFTAGQSLLERHLC</sequence>
<reference evidence="11" key="1">
    <citation type="journal article" date="2014" name="Genome Announc.">
        <title>Genome sequence of the yeast Cyberlindnera fabianii (Hansenula fabianii).</title>
        <authorList>
            <person name="Freel K.C."/>
            <person name="Sarilar V."/>
            <person name="Neuveglise C."/>
            <person name="Devillers H."/>
            <person name="Friedrich A."/>
            <person name="Schacherer J."/>
        </authorList>
    </citation>
    <scope>NUCLEOTIDE SEQUENCE</scope>
    <source>
        <strain evidence="11">YJS4271</strain>
    </source>
</reference>
<accession>A0A061ARH0</accession>
<feature type="binding site" evidence="7">
    <location>
        <position position="132"/>
    </location>
    <ligand>
        <name>ATP</name>
        <dbReference type="ChEBI" id="CHEBI:30616"/>
    </ligand>
</feature>
<dbReference type="SMART" id="SM00133">
    <property type="entry name" value="S_TK_X"/>
    <property type="match status" value="1"/>
</dbReference>
<dbReference type="InterPro" id="IPR045270">
    <property type="entry name" value="STKc_AGC"/>
</dbReference>
<dbReference type="PhylomeDB" id="A0A061ARH0"/>
<keyword evidence="2" id="KW-0597">Phosphoprotein</keyword>
<keyword evidence="3" id="KW-0808">Transferase</keyword>
<dbReference type="PANTHER" id="PTHR24351">
    <property type="entry name" value="RIBOSOMAL PROTEIN S6 KINASE"/>
    <property type="match status" value="1"/>
</dbReference>
<evidence type="ECO:0000313" key="11">
    <source>
        <dbReference type="EMBL" id="CDR40149.1"/>
    </source>
</evidence>
<dbReference type="Gene3D" id="1.10.510.10">
    <property type="entry name" value="Transferase(Phosphotransferase) domain 1"/>
    <property type="match status" value="1"/>
</dbReference>
<evidence type="ECO:0000259" key="10">
    <source>
        <dbReference type="PROSITE" id="PS51285"/>
    </source>
</evidence>
<protein>
    <submittedName>
        <fullName evidence="11">CYFA0S04e04632g1_1</fullName>
    </submittedName>
</protein>
<dbReference type="FunFam" id="3.30.200.20:FF:000042">
    <property type="entry name" value="Aurora kinase A"/>
    <property type="match status" value="1"/>
</dbReference>
<evidence type="ECO:0000259" key="9">
    <source>
        <dbReference type="PROSITE" id="PS50011"/>
    </source>
</evidence>
<evidence type="ECO:0000256" key="6">
    <source>
        <dbReference type="ARBA" id="ARBA00022840"/>
    </source>
</evidence>
<evidence type="ECO:0000256" key="1">
    <source>
        <dbReference type="ARBA" id="ARBA00022527"/>
    </source>
</evidence>
<dbReference type="InterPro" id="IPR011009">
    <property type="entry name" value="Kinase-like_dom_sf"/>
</dbReference>
<keyword evidence="5" id="KW-0418">Kinase</keyword>
<proteinExistence type="inferred from homology"/>
<organism evidence="11">
    <name type="scientific">Cyberlindnera fabianii</name>
    <name type="common">Yeast</name>
    <name type="synonym">Hansenula fabianii</name>
    <dbReference type="NCBI Taxonomy" id="36022"/>
    <lineage>
        <taxon>Eukaryota</taxon>
        <taxon>Fungi</taxon>
        <taxon>Dikarya</taxon>
        <taxon>Ascomycota</taxon>
        <taxon>Saccharomycotina</taxon>
        <taxon>Saccharomycetes</taxon>
        <taxon>Phaffomycetales</taxon>
        <taxon>Phaffomycetaceae</taxon>
        <taxon>Cyberlindnera</taxon>
    </lineage>
</organism>
<gene>
    <name evidence="11" type="ORF">CYFA0S_04e04632g</name>
</gene>
<evidence type="ECO:0000256" key="7">
    <source>
        <dbReference type="PROSITE-ProRule" id="PRU10141"/>
    </source>
</evidence>
<dbReference type="SMART" id="SM00220">
    <property type="entry name" value="S_TKc"/>
    <property type="match status" value="1"/>
</dbReference>
<evidence type="ECO:0000256" key="4">
    <source>
        <dbReference type="ARBA" id="ARBA00022741"/>
    </source>
</evidence>
<evidence type="ECO:0000256" key="8">
    <source>
        <dbReference type="RuleBase" id="RU000304"/>
    </source>
</evidence>
<dbReference type="InterPro" id="IPR008271">
    <property type="entry name" value="Ser/Thr_kinase_AS"/>
</dbReference>
<dbReference type="InterPro" id="IPR017441">
    <property type="entry name" value="Protein_kinase_ATP_BS"/>
</dbReference>
<feature type="domain" description="Protein kinase" evidence="9">
    <location>
        <begin position="99"/>
        <end position="357"/>
    </location>
</feature>
<keyword evidence="4 7" id="KW-0547">Nucleotide-binding</keyword>
<dbReference type="OrthoDB" id="63267at2759"/>
<dbReference type="PROSITE" id="PS00108">
    <property type="entry name" value="PROTEIN_KINASE_ST"/>
    <property type="match status" value="1"/>
</dbReference>
<dbReference type="Pfam" id="PF00069">
    <property type="entry name" value="Pkinase"/>
    <property type="match status" value="1"/>
</dbReference>
<dbReference type="InterPro" id="IPR000719">
    <property type="entry name" value="Prot_kinase_dom"/>
</dbReference>
<dbReference type="GO" id="GO:0004674">
    <property type="term" value="F:protein serine/threonine kinase activity"/>
    <property type="evidence" value="ECO:0007669"/>
    <property type="project" value="UniProtKB-KW"/>
</dbReference>
<feature type="domain" description="AGC-kinase C-terminal" evidence="10">
    <location>
        <begin position="358"/>
        <end position="463"/>
    </location>
</feature>
<dbReference type="PROSITE" id="PS50011">
    <property type="entry name" value="PROTEIN_KINASE_DOM"/>
    <property type="match status" value="1"/>
</dbReference>
<evidence type="ECO:0000256" key="3">
    <source>
        <dbReference type="ARBA" id="ARBA00022679"/>
    </source>
</evidence>
<dbReference type="AlphaFoldDB" id="A0A061ARH0"/>
<dbReference type="VEuPathDB" id="FungiDB:BON22_2459"/>
<dbReference type="PROSITE" id="PS00107">
    <property type="entry name" value="PROTEIN_KINASE_ATP"/>
    <property type="match status" value="1"/>
</dbReference>
<dbReference type="PROSITE" id="PS51285">
    <property type="entry name" value="AGC_KINASE_CTER"/>
    <property type="match status" value="1"/>
</dbReference>
<dbReference type="InterPro" id="IPR000961">
    <property type="entry name" value="AGC-kinase_C"/>
</dbReference>
<name>A0A061ARH0_CYBFA</name>
<keyword evidence="1 8" id="KW-0723">Serine/threonine-protein kinase</keyword>
<dbReference type="EMBL" id="LK052889">
    <property type="protein sequence ID" value="CDR40149.1"/>
    <property type="molecule type" value="Genomic_DNA"/>
</dbReference>
<dbReference type="CDD" id="cd05123">
    <property type="entry name" value="STKc_AGC"/>
    <property type="match status" value="1"/>
</dbReference>
<dbReference type="FunFam" id="1.10.510.10:FF:000048">
    <property type="entry name" value="Protein kinase C"/>
    <property type="match status" value="1"/>
</dbReference>
<dbReference type="Gene3D" id="3.30.200.20">
    <property type="entry name" value="Phosphorylase Kinase, domain 1"/>
    <property type="match status" value="1"/>
</dbReference>
<evidence type="ECO:0000256" key="2">
    <source>
        <dbReference type="ARBA" id="ARBA00022553"/>
    </source>
</evidence>
<comment type="similarity">
    <text evidence="8">Belongs to the protein kinase superfamily.</text>
</comment>
<dbReference type="GO" id="GO:0005524">
    <property type="term" value="F:ATP binding"/>
    <property type="evidence" value="ECO:0007669"/>
    <property type="project" value="UniProtKB-UniRule"/>
</dbReference>
<evidence type="ECO:0000256" key="5">
    <source>
        <dbReference type="ARBA" id="ARBA00022777"/>
    </source>
</evidence>